<dbReference type="STRING" id="1447883.A0A2B7YZN6"/>
<dbReference type="PANTHER" id="PTHR22603">
    <property type="entry name" value="CHOLINE/ETHANOALAMINE KINASE"/>
    <property type="match status" value="1"/>
</dbReference>
<dbReference type="PANTHER" id="PTHR22603:SF93">
    <property type="entry name" value="RE24176P"/>
    <property type="match status" value="1"/>
</dbReference>
<dbReference type="Proteomes" id="UP000224634">
    <property type="component" value="Unassembled WGS sequence"/>
</dbReference>
<gene>
    <name evidence="4" type="ORF">AJ80_01835</name>
</gene>
<evidence type="ECO:0000256" key="2">
    <source>
        <dbReference type="SAM" id="MobiDB-lite"/>
    </source>
</evidence>
<comment type="similarity">
    <text evidence="1">Belongs to the choline/ethanolamine kinase family.</text>
</comment>
<dbReference type="CDD" id="cd05157">
    <property type="entry name" value="ETNK_euk"/>
    <property type="match status" value="1"/>
</dbReference>
<dbReference type="SUPFAM" id="SSF56112">
    <property type="entry name" value="Protein kinase-like (PK-like)"/>
    <property type="match status" value="1"/>
</dbReference>
<feature type="compositionally biased region" description="Low complexity" evidence="2">
    <location>
        <begin position="718"/>
        <end position="734"/>
    </location>
</feature>
<reference evidence="4 5" key="1">
    <citation type="submission" date="2017-10" db="EMBL/GenBank/DDBJ databases">
        <title>Comparative genomics in systemic dimorphic fungi from Ajellomycetaceae.</title>
        <authorList>
            <person name="Munoz J.F."/>
            <person name="Mcewen J.G."/>
            <person name="Clay O.K."/>
            <person name="Cuomo C.A."/>
        </authorList>
    </citation>
    <scope>NUCLEOTIDE SEQUENCE [LARGE SCALE GENOMIC DNA]</scope>
    <source>
        <strain evidence="4 5">UAMH7299</strain>
    </source>
</reference>
<dbReference type="Pfam" id="PF01633">
    <property type="entry name" value="Choline_kinase"/>
    <property type="match status" value="1"/>
</dbReference>
<dbReference type="GO" id="GO:0004305">
    <property type="term" value="F:ethanolamine kinase activity"/>
    <property type="evidence" value="ECO:0007669"/>
    <property type="project" value="TreeGrafter"/>
</dbReference>
<protein>
    <recommendedName>
        <fullName evidence="3">Choline kinase N-terminal domain-containing protein</fullName>
    </recommendedName>
</protein>
<evidence type="ECO:0000313" key="5">
    <source>
        <dbReference type="Proteomes" id="UP000224634"/>
    </source>
</evidence>
<proteinExistence type="inferred from homology"/>
<dbReference type="InterPro" id="IPR007521">
    <property type="entry name" value="Choline_kin_N"/>
</dbReference>
<dbReference type="Gene3D" id="3.90.1200.10">
    <property type="match status" value="1"/>
</dbReference>
<dbReference type="GO" id="GO:0004103">
    <property type="term" value="F:choline kinase activity"/>
    <property type="evidence" value="ECO:0007669"/>
    <property type="project" value="TreeGrafter"/>
</dbReference>
<evidence type="ECO:0000256" key="1">
    <source>
        <dbReference type="ARBA" id="ARBA00038211"/>
    </source>
</evidence>
<name>A0A2B7YZN6_POLH7</name>
<comment type="caution">
    <text evidence="4">The sequence shown here is derived from an EMBL/GenBank/DDBJ whole genome shotgun (WGS) entry which is preliminary data.</text>
</comment>
<sequence>MDSITESLDGDGSGHAAGTAAPEAEGEAEARPVLLKQHRASVGKKVTARKSLHGSSTSLSSLSSQITSLRLDGAGAPEDEVVASISNNNDNNPMSSFQPTVQQPNVQAENLYTQHSLFVKVFDWLQDEKSKRATRKQKTKATTAVTNEVASGDSTNDAGTAGRRNSQTSEGSAALNNLEQILAQYTASSKETSAVPTASIVRRKSSSTSLRRKGLRRGSLSDSDYADVEASVPSADVVLDNTKTLMYTGDDAEGTWLVGPSVTVRVRDLDPNWATFKAEILRLTHTLGFKGWRRIPLDMGADISVVRLSGALTNAVYVVSPPNNLAYEPGAGSSTSLLLRKPPAKLLLRVYGPQVEHLIDREKELQVMRRLGKRNIGPRVLGTFNNGRFEQYFNARTLTTQDLRKPETSKQIAKRMRELHDGIDLLNEEREGGPQVWNNWDKWLDRCEKVISWLDNKVISESAGPDKAAWRERGFVCGIPWPEFRRIVGKYREWLETASGGPSAVQRRLIFAHNDTQNGNLLRLEPSGESPLLLPKNEHKQLVVIDFEYASANTRGFEFSNHFTEWCYDYHHPSKPWKCNTEDYPSPEEQERFLRAYLAHVPNPVYPPPPSSSFSPYMRPVTVGAPPLPANPPYVSNQFSLDTYDPSQGTILELEDREQEPIEHELQRLMRETHIWRAASSAQWVAWGIVQAQVPSVDEEEEAKTTGDDEKHHPNPPAGVNAGESSVVSSNGGSEDPEGPDEFDYLAYAQDRALFFLADALSFGLVTEEELPANMLPRIKQHLLSY</sequence>
<feature type="compositionally biased region" description="Basic and acidic residues" evidence="2">
    <location>
        <begin position="703"/>
        <end position="713"/>
    </location>
</feature>
<accession>A0A2B7YZN6</accession>
<keyword evidence="5" id="KW-1185">Reference proteome</keyword>
<dbReference type="EMBL" id="PDNA01000016">
    <property type="protein sequence ID" value="PGH26521.1"/>
    <property type="molecule type" value="Genomic_DNA"/>
</dbReference>
<feature type="compositionally biased region" description="Low complexity" evidence="2">
    <location>
        <begin position="53"/>
        <end position="64"/>
    </location>
</feature>
<feature type="region of interest" description="Disordered" evidence="2">
    <location>
        <begin position="1"/>
        <end position="64"/>
    </location>
</feature>
<evidence type="ECO:0000259" key="3">
    <source>
        <dbReference type="Pfam" id="PF04428"/>
    </source>
</evidence>
<dbReference type="GO" id="GO:0005737">
    <property type="term" value="C:cytoplasm"/>
    <property type="evidence" value="ECO:0007669"/>
    <property type="project" value="TreeGrafter"/>
</dbReference>
<dbReference type="GO" id="GO:0006646">
    <property type="term" value="P:phosphatidylethanolamine biosynthetic process"/>
    <property type="evidence" value="ECO:0007669"/>
    <property type="project" value="TreeGrafter"/>
</dbReference>
<organism evidence="4 5">
    <name type="scientific">Polytolypa hystricis (strain UAMH7299)</name>
    <dbReference type="NCBI Taxonomy" id="1447883"/>
    <lineage>
        <taxon>Eukaryota</taxon>
        <taxon>Fungi</taxon>
        <taxon>Dikarya</taxon>
        <taxon>Ascomycota</taxon>
        <taxon>Pezizomycotina</taxon>
        <taxon>Eurotiomycetes</taxon>
        <taxon>Eurotiomycetidae</taxon>
        <taxon>Onygenales</taxon>
        <taxon>Onygenales incertae sedis</taxon>
        <taxon>Polytolypa</taxon>
    </lineage>
</organism>
<dbReference type="OrthoDB" id="10267235at2759"/>
<feature type="compositionally biased region" description="Basic residues" evidence="2">
    <location>
        <begin position="201"/>
        <end position="215"/>
    </location>
</feature>
<feature type="compositionally biased region" description="Polar residues" evidence="2">
    <location>
        <begin position="148"/>
        <end position="171"/>
    </location>
</feature>
<feature type="region of interest" description="Disordered" evidence="2">
    <location>
        <begin position="696"/>
        <end position="742"/>
    </location>
</feature>
<feature type="region of interest" description="Disordered" evidence="2">
    <location>
        <begin position="193"/>
        <end position="215"/>
    </location>
</feature>
<dbReference type="Pfam" id="PF04428">
    <property type="entry name" value="Choline_kin_N"/>
    <property type="match status" value="1"/>
</dbReference>
<feature type="domain" description="Choline kinase N-terminal" evidence="3">
    <location>
        <begin position="223"/>
        <end position="301"/>
    </location>
</feature>
<dbReference type="AlphaFoldDB" id="A0A2B7YZN6"/>
<evidence type="ECO:0000313" key="4">
    <source>
        <dbReference type="EMBL" id="PGH26521.1"/>
    </source>
</evidence>
<dbReference type="InterPro" id="IPR011009">
    <property type="entry name" value="Kinase-like_dom_sf"/>
</dbReference>
<feature type="compositionally biased region" description="Basic residues" evidence="2">
    <location>
        <begin position="36"/>
        <end position="52"/>
    </location>
</feature>
<feature type="region of interest" description="Disordered" evidence="2">
    <location>
        <begin position="130"/>
        <end position="171"/>
    </location>
</feature>